<evidence type="ECO:0000256" key="3">
    <source>
        <dbReference type="ARBA" id="ARBA00022553"/>
    </source>
</evidence>
<feature type="domain" description="Amidohydrolase-related" evidence="6">
    <location>
        <begin position="365"/>
        <end position="434"/>
    </location>
</feature>
<evidence type="ECO:0000259" key="6">
    <source>
        <dbReference type="Pfam" id="PF01979"/>
    </source>
</evidence>
<dbReference type="Gene3D" id="2.30.40.10">
    <property type="entry name" value="Urease, subunit C, domain 1"/>
    <property type="match status" value="1"/>
</dbReference>
<dbReference type="Gene3D" id="3.20.20.140">
    <property type="entry name" value="Metal-dependent hydrolases"/>
    <property type="match status" value="1"/>
</dbReference>
<comment type="catalytic activity">
    <reaction evidence="4">
        <text>5,6-dihydrouracil + H2O = 3-(carbamoylamino)propanoate + H(+)</text>
        <dbReference type="Rhea" id="RHEA:16121"/>
        <dbReference type="ChEBI" id="CHEBI:11892"/>
        <dbReference type="ChEBI" id="CHEBI:15377"/>
        <dbReference type="ChEBI" id="CHEBI:15378"/>
        <dbReference type="ChEBI" id="CHEBI:15901"/>
        <dbReference type="EC" id="3.5.2.2"/>
    </reaction>
</comment>
<keyword evidence="8" id="KW-1185">Reference proteome</keyword>
<dbReference type="Proteomes" id="UP000275846">
    <property type="component" value="Unassembled WGS sequence"/>
</dbReference>
<dbReference type="FunFam" id="3.20.20.140:FF:000217">
    <property type="entry name" value="Dihydropyrimidinase-related protein 1"/>
    <property type="match status" value="1"/>
</dbReference>
<dbReference type="SUPFAM" id="SSF51338">
    <property type="entry name" value="Composite domain of metallo-dependent hydrolases"/>
    <property type="match status" value="1"/>
</dbReference>
<dbReference type="SUPFAM" id="SSF51556">
    <property type="entry name" value="Metallo-dependent hydrolases"/>
    <property type="match status" value="1"/>
</dbReference>
<accession>A0A3P7EN86</accession>
<evidence type="ECO:0000256" key="4">
    <source>
        <dbReference type="ARBA" id="ARBA00036696"/>
    </source>
</evidence>
<evidence type="ECO:0000256" key="5">
    <source>
        <dbReference type="ARBA" id="ARBA00039113"/>
    </source>
</evidence>
<comment type="similarity">
    <text evidence="2">Belongs to the metallo-dependent hydrolases superfamily. Hydantoinase/dihydropyrimidinase family.</text>
</comment>
<gene>
    <name evidence="7" type="ORF">SSLN_LOCUS13886</name>
</gene>
<name>A0A3P7EN86_SCHSO</name>
<dbReference type="EMBL" id="UYSU01038454">
    <property type="protein sequence ID" value="VDM00272.1"/>
    <property type="molecule type" value="Genomic_DNA"/>
</dbReference>
<dbReference type="InterPro" id="IPR006680">
    <property type="entry name" value="Amidohydro-rel"/>
</dbReference>
<sequence length="579" mass="61764">MCVKNGTIVNHDGMYEADILVEEGIITKLEQGISPPEGAQVIDAQGKLIFPGGVDCDCRFLNPSDEIPVADEFKSASLAALCGGTTTIVNEVPVCPGDSLLNTYETFLSTISKEICCDYALCVSVPNFDADVAAQMETLATEKHVASFYLRLCTGNRTSNFLGLNEDSFLEALRTCSSLGVLPSVPACANPVISSRLAEQVAAEFPTLGPEGSLWASPERLEADTVNRVALLASNADFVCPVLMARVHSQAALDALVDQRRQGSSLLFGQTSAAALAGISATTETPAGVRQTDWAKAASCISDPPIRPDAETAHRLLKHLASGDLTAIGSAHRAVSGAVRAALGLRDFRRIPSGVATVGSRLAVLWKCAVEQQAVMDPCAFVACMSSNSARLFNLYPRKGRIEKGSDADLVVWNSAVGKRDNEDRAGLLPDGVIDPFEGLELSTCAPDVVVLRGRIVVQHGRPVDSSVEPGSGLLLAPEPFGTFTFGRAETVKRSRESALKAVPREAYTGPVLSLNGHEKTPPRESYYYRKEAYDNVPKAKLLPLSLPEALPPGQRIIHTSVKTAHPPGGTANAFWWDR</sequence>
<dbReference type="PANTHER" id="PTHR11647">
    <property type="entry name" value="HYDRANTOINASE/DIHYDROPYRIMIDINASE FAMILY MEMBER"/>
    <property type="match status" value="1"/>
</dbReference>
<dbReference type="EC" id="3.5.2.2" evidence="5"/>
<evidence type="ECO:0000256" key="2">
    <source>
        <dbReference type="ARBA" id="ARBA00008829"/>
    </source>
</evidence>
<dbReference type="PANTHER" id="PTHR11647:SF1">
    <property type="entry name" value="COLLAPSIN RESPONSE MEDIATOR PROTEIN"/>
    <property type="match status" value="1"/>
</dbReference>
<dbReference type="STRING" id="70667.A0A3P7EN86"/>
<comment type="cofactor">
    <cofactor evidence="1">
        <name>Zn(2+)</name>
        <dbReference type="ChEBI" id="CHEBI:29105"/>
    </cofactor>
</comment>
<proteinExistence type="inferred from homology"/>
<dbReference type="GO" id="GO:0006208">
    <property type="term" value="P:pyrimidine nucleobase catabolic process"/>
    <property type="evidence" value="ECO:0007669"/>
    <property type="project" value="TreeGrafter"/>
</dbReference>
<dbReference type="OrthoDB" id="10258955at2759"/>
<dbReference type="GO" id="GO:0004157">
    <property type="term" value="F:dihydropyrimidinase activity"/>
    <property type="evidence" value="ECO:0007669"/>
    <property type="project" value="UniProtKB-EC"/>
</dbReference>
<dbReference type="Pfam" id="PF01979">
    <property type="entry name" value="Amidohydro_1"/>
    <property type="match status" value="1"/>
</dbReference>
<protein>
    <recommendedName>
        <fullName evidence="5">dihydropyrimidinase</fullName>
        <ecNumber evidence="5">3.5.2.2</ecNumber>
    </recommendedName>
</protein>
<dbReference type="GO" id="GO:0005829">
    <property type="term" value="C:cytosol"/>
    <property type="evidence" value="ECO:0007669"/>
    <property type="project" value="TreeGrafter"/>
</dbReference>
<evidence type="ECO:0000256" key="1">
    <source>
        <dbReference type="ARBA" id="ARBA00001947"/>
    </source>
</evidence>
<dbReference type="InterPro" id="IPR011059">
    <property type="entry name" value="Metal-dep_hydrolase_composite"/>
</dbReference>
<keyword evidence="3" id="KW-0597">Phosphoprotein</keyword>
<dbReference type="InterPro" id="IPR050378">
    <property type="entry name" value="Metallo-dep_Hydrolases_sf"/>
</dbReference>
<dbReference type="InterPro" id="IPR032466">
    <property type="entry name" value="Metal_Hydrolase"/>
</dbReference>
<dbReference type="AlphaFoldDB" id="A0A3P7EN86"/>
<organism evidence="7 8">
    <name type="scientific">Schistocephalus solidus</name>
    <name type="common">Tapeworm</name>
    <dbReference type="NCBI Taxonomy" id="70667"/>
    <lineage>
        <taxon>Eukaryota</taxon>
        <taxon>Metazoa</taxon>
        <taxon>Spiralia</taxon>
        <taxon>Lophotrochozoa</taxon>
        <taxon>Platyhelminthes</taxon>
        <taxon>Cestoda</taxon>
        <taxon>Eucestoda</taxon>
        <taxon>Diphyllobothriidea</taxon>
        <taxon>Diphyllobothriidae</taxon>
        <taxon>Schistocephalus</taxon>
    </lineage>
</organism>
<evidence type="ECO:0000313" key="8">
    <source>
        <dbReference type="Proteomes" id="UP000275846"/>
    </source>
</evidence>
<reference evidence="7 8" key="1">
    <citation type="submission" date="2018-11" db="EMBL/GenBank/DDBJ databases">
        <authorList>
            <consortium name="Pathogen Informatics"/>
        </authorList>
    </citation>
    <scope>NUCLEOTIDE SEQUENCE [LARGE SCALE GENOMIC DNA]</scope>
    <source>
        <strain evidence="7 8">NST_G2</strain>
    </source>
</reference>
<evidence type="ECO:0000313" key="7">
    <source>
        <dbReference type="EMBL" id="VDM00272.1"/>
    </source>
</evidence>